<dbReference type="EMBL" id="CAJVPT010017215">
    <property type="protein sequence ID" value="CAG8624791.1"/>
    <property type="molecule type" value="Genomic_DNA"/>
</dbReference>
<evidence type="ECO:0000313" key="2">
    <source>
        <dbReference type="Proteomes" id="UP000789525"/>
    </source>
</evidence>
<feature type="non-terminal residue" evidence="1">
    <location>
        <position position="302"/>
    </location>
</feature>
<organism evidence="1 2">
    <name type="scientific">Acaulospora colombiana</name>
    <dbReference type="NCBI Taxonomy" id="27376"/>
    <lineage>
        <taxon>Eukaryota</taxon>
        <taxon>Fungi</taxon>
        <taxon>Fungi incertae sedis</taxon>
        <taxon>Mucoromycota</taxon>
        <taxon>Glomeromycotina</taxon>
        <taxon>Glomeromycetes</taxon>
        <taxon>Diversisporales</taxon>
        <taxon>Acaulosporaceae</taxon>
        <taxon>Acaulospora</taxon>
    </lineage>
</organism>
<protein>
    <submittedName>
        <fullName evidence="1">6824_t:CDS:1</fullName>
    </submittedName>
</protein>
<sequence>MVTSSRRSSSRKSTSIYSRPKVYDPSSDVSDLESDDLEEETIKTEEAYQSDEEMDGLEDLLQEEEEEEEIEIGREEEENEQIEGDVEEMDDGDATPIDDDEFDNEESEEEEQSDYEEVQSRRSRMTQKNPTPKPASRSKQKEYPASDNLKKKSMRSDLLIDKSHTAESSSNSENRILTKRQRAKLNENYEQDLLQLPMEPMRKKHLTEEEIQLRKSEIARRRKNQSIQRAEQDKMDTINRLLKKQATKKRSKDLDDNDSVHNNDGGSSASIPNVFHYVTNQEGCSLSVPRGVKIPIEFSKGP</sequence>
<keyword evidence="2" id="KW-1185">Reference proteome</keyword>
<evidence type="ECO:0000313" key="1">
    <source>
        <dbReference type="EMBL" id="CAG8624791.1"/>
    </source>
</evidence>
<comment type="caution">
    <text evidence="1">The sequence shown here is derived from an EMBL/GenBank/DDBJ whole genome shotgun (WGS) entry which is preliminary data.</text>
</comment>
<proteinExistence type="predicted"/>
<accession>A0ACA9N338</accession>
<name>A0ACA9N338_9GLOM</name>
<dbReference type="Proteomes" id="UP000789525">
    <property type="component" value="Unassembled WGS sequence"/>
</dbReference>
<gene>
    <name evidence="1" type="ORF">ACOLOM_LOCUS7457</name>
</gene>
<reference evidence="1" key="1">
    <citation type="submission" date="2021-06" db="EMBL/GenBank/DDBJ databases">
        <authorList>
            <person name="Kallberg Y."/>
            <person name="Tangrot J."/>
            <person name="Rosling A."/>
        </authorList>
    </citation>
    <scope>NUCLEOTIDE SEQUENCE</scope>
    <source>
        <strain evidence="1">CL356</strain>
    </source>
</reference>